<organism evidence="3">
    <name type="scientific">Echinostoma caproni</name>
    <dbReference type="NCBI Taxonomy" id="27848"/>
    <lineage>
        <taxon>Eukaryota</taxon>
        <taxon>Metazoa</taxon>
        <taxon>Spiralia</taxon>
        <taxon>Lophotrochozoa</taxon>
        <taxon>Platyhelminthes</taxon>
        <taxon>Trematoda</taxon>
        <taxon>Digenea</taxon>
        <taxon>Plagiorchiida</taxon>
        <taxon>Echinostomata</taxon>
        <taxon>Echinostomatoidea</taxon>
        <taxon>Echinostomatidae</taxon>
        <taxon>Echinostoma</taxon>
    </lineage>
</organism>
<sequence length="152" mass="17488">MEGETNDIFRDDGVFDAPITPETFQRLRNCLTDRPHEAELGHEFQTRIQLPVEHLASFVHALHRLSLEAFPEVDRVDRTAKVLTQILVALDTARCLEQVEVVLGRDELPEIPALAPVSGRLPQRPFRPRSDHIRPWYPPRQARLTLRTSLKD</sequence>
<evidence type="ECO:0000313" key="2">
    <source>
        <dbReference type="Proteomes" id="UP000272942"/>
    </source>
</evidence>
<protein>
    <submittedName>
        <fullName evidence="3">Segregation and condensation protein A</fullName>
    </submittedName>
</protein>
<keyword evidence="2" id="KW-1185">Reference proteome</keyword>
<reference evidence="1 2" key="2">
    <citation type="submission" date="2018-11" db="EMBL/GenBank/DDBJ databases">
        <authorList>
            <consortium name="Pathogen Informatics"/>
        </authorList>
    </citation>
    <scope>NUCLEOTIDE SEQUENCE [LARGE SCALE GENOMIC DNA]</scope>
    <source>
        <strain evidence="1 2">Egypt</strain>
    </source>
</reference>
<dbReference type="AlphaFoldDB" id="A0A183AQZ1"/>
<reference evidence="3" key="1">
    <citation type="submission" date="2016-06" db="UniProtKB">
        <authorList>
            <consortium name="WormBaseParasite"/>
        </authorList>
    </citation>
    <scope>IDENTIFICATION</scope>
</reference>
<dbReference type="WBParaSite" id="ECPE_0000940501-mRNA-1">
    <property type="protein sequence ID" value="ECPE_0000940501-mRNA-1"/>
    <property type="gene ID" value="ECPE_0000940501"/>
</dbReference>
<dbReference type="Proteomes" id="UP000272942">
    <property type="component" value="Unassembled WGS sequence"/>
</dbReference>
<evidence type="ECO:0000313" key="3">
    <source>
        <dbReference type="WBParaSite" id="ECPE_0000940501-mRNA-1"/>
    </source>
</evidence>
<name>A0A183AQZ1_9TREM</name>
<accession>A0A183AQZ1</accession>
<evidence type="ECO:0000313" key="1">
    <source>
        <dbReference type="EMBL" id="VDP85255.1"/>
    </source>
</evidence>
<proteinExistence type="predicted"/>
<gene>
    <name evidence="1" type="ORF">ECPE_LOCUS9377</name>
</gene>
<dbReference type="EMBL" id="UZAN01047331">
    <property type="protein sequence ID" value="VDP85255.1"/>
    <property type="molecule type" value="Genomic_DNA"/>
</dbReference>